<feature type="compositionally biased region" description="Low complexity" evidence="1">
    <location>
        <begin position="48"/>
        <end position="81"/>
    </location>
</feature>
<dbReference type="RefSeq" id="WP_013083108.1">
    <property type="nucleotide sequence ID" value="NC_014103.1"/>
</dbReference>
<reference evidence="2 3" key="1">
    <citation type="journal article" date="2011" name="J. Bacteriol.">
        <title>Genome sequences of the biotechnologically important Bacillus megaterium strains QM B1551 and DSM319.</title>
        <authorList>
            <person name="Eppinger M."/>
            <person name="Bunk B."/>
            <person name="Johns M.A."/>
            <person name="Edirisinghe J.N."/>
            <person name="Kutumbaka K.K."/>
            <person name="Koenig S.S."/>
            <person name="Huot Creasy H."/>
            <person name="Rosovitz M.J."/>
            <person name="Riley D.R."/>
            <person name="Daugherty S."/>
            <person name="Martin M."/>
            <person name="Elbourne L.D."/>
            <person name="Paulsen I."/>
            <person name="Biedendieck R."/>
            <person name="Braun C."/>
            <person name="Grayburn S."/>
            <person name="Dhingra S."/>
            <person name="Lukyanchuk V."/>
            <person name="Ball B."/>
            <person name="Ul-Qamar R."/>
            <person name="Seibel J."/>
            <person name="Bremer E."/>
            <person name="Jahn D."/>
            <person name="Ravel J."/>
            <person name="Vary P.S."/>
        </authorList>
    </citation>
    <scope>NUCLEOTIDE SEQUENCE [LARGE SCALE GENOMIC DNA]</scope>
    <source>
        <strain evidence="3">DSM 319 / IMG 1521</strain>
    </source>
</reference>
<accession>D5DEF0</accession>
<sequence>MVAKINSLTIGNISGGTFIFGNVNQVCPVTSTESNSQTGLGSNASPNSSSVTGSQNTSSQQSPSSTPTQTPTLGSGNTNTL</sequence>
<protein>
    <submittedName>
        <fullName evidence="2">Uncharacterized protein</fullName>
    </submittedName>
</protein>
<dbReference type="EMBL" id="CP001982">
    <property type="protein sequence ID" value="ADF39108.1"/>
    <property type="molecule type" value="Genomic_DNA"/>
</dbReference>
<dbReference type="HOGENOM" id="CLU_2566734_0_0_9"/>
<evidence type="ECO:0000313" key="2">
    <source>
        <dbReference type="EMBL" id="ADF39108.1"/>
    </source>
</evidence>
<organism evidence="2 3">
    <name type="scientific">Priestia megaterium (strain DSM 319 / IMG 1521)</name>
    <name type="common">Bacillus megaterium</name>
    <dbReference type="NCBI Taxonomy" id="592022"/>
    <lineage>
        <taxon>Bacteria</taxon>
        <taxon>Bacillati</taxon>
        <taxon>Bacillota</taxon>
        <taxon>Bacilli</taxon>
        <taxon>Bacillales</taxon>
        <taxon>Bacillaceae</taxon>
        <taxon>Priestia</taxon>
    </lineage>
</organism>
<name>D5DEF0_PRIM3</name>
<feature type="region of interest" description="Disordered" evidence="1">
    <location>
        <begin position="29"/>
        <end position="81"/>
    </location>
</feature>
<proteinExistence type="predicted"/>
<dbReference type="Proteomes" id="UP000002365">
    <property type="component" value="Chromosome"/>
</dbReference>
<feature type="compositionally biased region" description="Polar residues" evidence="1">
    <location>
        <begin position="29"/>
        <end position="47"/>
    </location>
</feature>
<dbReference type="KEGG" id="bmd:BMD_2260"/>
<evidence type="ECO:0000256" key="1">
    <source>
        <dbReference type="SAM" id="MobiDB-lite"/>
    </source>
</evidence>
<dbReference type="PATRIC" id="fig|592022.4.peg.2211"/>
<evidence type="ECO:0000313" key="3">
    <source>
        <dbReference type="Proteomes" id="UP000002365"/>
    </source>
</evidence>
<gene>
    <name evidence="2" type="ordered locus">BMD_2260</name>
</gene>
<dbReference type="AlphaFoldDB" id="D5DEF0"/>